<dbReference type="Proteomes" id="UP000219271">
    <property type="component" value="Unassembled WGS sequence"/>
</dbReference>
<evidence type="ECO:0000256" key="1">
    <source>
        <dbReference type="SAM" id="Phobius"/>
    </source>
</evidence>
<feature type="transmembrane region" description="Helical" evidence="1">
    <location>
        <begin position="33"/>
        <end position="53"/>
    </location>
</feature>
<reference evidence="3" key="1">
    <citation type="submission" date="2017-09" db="EMBL/GenBank/DDBJ databases">
        <authorList>
            <person name="Varghese N."/>
            <person name="Submissions S."/>
        </authorList>
    </citation>
    <scope>NUCLEOTIDE SEQUENCE [LARGE SCALE GENOMIC DNA]</scope>
    <source>
        <strain evidence="3">JKS000234</strain>
    </source>
</reference>
<evidence type="ECO:0000313" key="3">
    <source>
        <dbReference type="Proteomes" id="UP000219271"/>
    </source>
</evidence>
<gene>
    <name evidence="2" type="ORF">SAMN06273570_3827</name>
</gene>
<organism evidence="2 3">
    <name type="scientific">Candidatus Pantoea floridensis</name>
    <dbReference type="NCBI Taxonomy" id="1938870"/>
    <lineage>
        <taxon>Bacteria</taxon>
        <taxon>Pseudomonadati</taxon>
        <taxon>Pseudomonadota</taxon>
        <taxon>Gammaproteobacteria</taxon>
        <taxon>Enterobacterales</taxon>
        <taxon>Erwiniaceae</taxon>
        <taxon>Pantoea</taxon>
    </lineage>
</organism>
<dbReference type="AlphaFoldDB" id="A0A286BZ01"/>
<sequence length="56" mass="6359">MWQPVLLLLAVFVLIGRALLVWRQQGWRNARQHIVMLIVLAAALQMVNVIVVLRGA</sequence>
<name>A0A286BZ01_9GAMM</name>
<evidence type="ECO:0000313" key="2">
    <source>
        <dbReference type="EMBL" id="SOD39380.1"/>
    </source>
</evidence>
<dbReference type="RefSeq" id="WP_176519172.1">
    <property type="nucleotide sequence ID" value="NZ_OCMY01000001.1"/>
</dbReference>
<keyword evidence="1" id="KW-1133">Transmembrane helix</keyword>
<keyword evidence="3" id="KW-1185">Reference proteome</keyword>
<keyword evidence="1" id="KW-0472">Membrane</keyword>
<keyword evidence="1" id="KW-0812">Transmembrane</keyword>
<proteinExistence type="predicted"/>
<dbReference type="EMBL" id="OCMY01000001">
    <property type="protein sequence ID" value="SOD39380.1"/>
    <property type="molecule type" value="Genomic_DNA"/>
</dbReference>
<protein>
    <submittedName>
        <fullName evidence="2">Uncharacterized protein</fullName>
    </submittedName>
</protein>
<accession>A0A286BZ01</accession>